<feature type="region of interest" description="Disordered" evidence="1">
    <location>
        <begin position="1"/>
        <end position="43"/>
    </location>
</feature>
<protein>
    <submittedName>
        <fullName evidence="2">Uncharacterized protein</fullName>
    </submittedName>
</protein>
<evidence type="ECO:0000313" key="3">
    <source>
        <dbReference type="Proteomes" id="UP000005324"/>
    </source>
</evidence>
<organism evidence="2 3">
    <name type="scientific">Pseudoroseomonas cervicalis ATCC 49957</name>
    <dbReference type="NCBI Taxonomy" id="525371"/>
    <lineage>
        <taxon>Bacteria</taxon>
        <taxon>Pseudomonadati</taxon>
        <taxon>Pseudomonadota</taxon>
        <taxon>Alphaproteobacteria</taxon>
        <taxon>Acetobacterales</taxon>
        <taxon>Roseomonadaceae</taxon>
        <taxon>Roseomonas</taxon>
    </lineage>
</organism>
<dbReference type="HOGENOM" id="CLU_3226732_0_0_5"/>
<feature type="compositionally biased region" description="Low complexity" evidence="1">
    <location>
        <begin position="1"/>
        <end position="20"/>
    </location>
</feature>
<dbReference type="EMBL" id="ADVL01000658">
    <property type="protein sequence ID" value="EFH10505.1"/>
    <property type="molecule type" value="Genomic_DNA"/>
</dbReference>
<keyword evidence="3" id="KW-1185">Reference proteome</keyword>
<evidence type="ECO:0000256" key="1">
    <source>
        <dbReference type="SAM" id="MobiDB-lite"/>
    </source>
</evidence>
<accession>D5RQA6</accession>
<dbReference type="AlphaFoldDB" id="D5RQA6"/>
<feature type="non-terminal residue" evidence="2">
    <location>
        <position position="1"/>
    </location>
</feature>
<sequence>RRLPAGRGARAGPAGGPRAARQSRRLQGRPAPLTGTLRHLSLD</sequence>
<proteinExistence type="predicted"/>
<reference evidence="2 3" key="1">
    <citation type="submission" date="2010-04" db="EMBL/GenBank/DDBJ databases">
        <authorList>
            <person name="Qin X."/>
            <person name="Bachman B."/>
            <person name="Battles P."/>
            <person name="Bell A."/>
            <person name="Bess C."/>
            <person name="Bickham C."/>
            <person name="Chaboub L."/>
            <person name="Chen D."/>
            <person name="Coyle M."/>
            <person name="Deiros D.R."/>
            <person name="Dinh H."/>
            <person name="Forbes L."/>
            <person name="Fowler G."/>
            <person name="Francisco L."/>
            <person name="Fu Q."/>
            <person name="Gubbala S."/>
            <person name="Hale W."/>
            <person name="Han Y."/>
            <person name="Hemphill L."/>
            <person name="Highlander S.K."/>
            <person name="Hirani K."/>
            <person name="Hogues M."/>
            <person name="Jackson L."/>
            <person name="Jakkamsetti A."/>
            <person name="Javaid M."/>
            <person name="Jiang H."/>
            <person name="Korchina V."/>
            <person name="Kovar C."/>
            <person name="Lara F."/>
            <person name="Lee S."/>
            <person name="Mata R."/>
            <person name="Mathew T."/>
            <person name="Moen C."/>
            <person name="Morales K."/>
            <person name="Munidasa M."/>
            <person name="Nazareth L."/>
            <person name="Ngo R."/>
            <person name="Nguyen L."/>
            <person name="Okwuonu G."/>
            <person name="Ongeri F."/>
            <person name="Patil S."/>
            <person name="Petrosino J."/>
            <person name="Pham C."/>
            <person name="Pham P."/>
            <person name="Pu L.-L."/>
            <person name="Puazo M."/>
            <person name="Raj R."/>
            <person name="Reid J."/>
            <person name="Rouhana J."/>
            <person name="Saada N."/>
            <person name="Shang Y."/>
            <person name="Simmons D."/>
            <person name="Thornton R."/>
            <person name="Warren J."/>
            <person name="Weissenberger G."/>
            <person name="Zhang J."/>
            <person name="Zhang L."/>
            <person name="Zhou C."/>
            <person name="Zhu D."/>
            <person name="Muzny D."/>
            <person name="Worley K."/>
            <person name="Gibbs R."/>
        </authorList>
    </citation>
    <scope>NUCLEOTIDE SEQUENCE [LARGE SCALE GENOMIC DNA]</scope>
    <source>
        <strain evidence="2 3">ATCC 49957</strain>
    </source>
</reference>
<comment type="caution">
    <text evidence="2">The sequence shown here is derived from an EMBL/GenBank/DDBJ whole genome shotgun (WGS) entry which is preliminary data.</text>
</comment>
<evidence type="ECO:0000313" key="2">
    <source>
        <dbReference type="EMBL" id="EFH10505.1"/>
    </source>
</evidence>
<gene>
    <name evidence="2" type="ORF">HMPREF0731_3268</name>
</gene>
<dbReference type="Proteomes" id="UP000005324">
    <property type="component" value="Unassembled WGS sequence"/>
</dbReference>
<name>D5RQA6_9PROT</name>